<protein>
    <submittedName>
        <fullName evidence="9">TonB-linked outer membrane protein, SusC/RagA family</fullName>
    </submittedName>
</protein>
<dbReference type="GO" id="GO:0009279">
    <property type="term" value="C:cell outer membrane"/>
    <property type="evidence" value="ECO:0007669"/>
    <property type="project" value="UniProtKB-SubCell"/>
</dbReference>
<keyword evidence="2 7" id="KW-0813">Transport</keyword>
<dbReference type="AlphaFoldDB" id="A0A521CVT5"/>
<dbReference type="InterPro" id="IPR023997">
    <property type="entry name" value="TonB-dep_OMP_SusC/RagA_CS"/>
</dbReference>
<dbReference type="Pfam" id="PF13715">
    <property type="entry name" value="CarbopepD_reg_2"/>
    <property type="match status" value="1"/>
</dbReference>
<dbReference type="Gene3D" id="3.55.50.30">
    <property type="match status" value="1"/>
</dbReference>
<dbReference type="EMBL" id="FXTH01000007">
    <property type="protein sequence ID" value="SMO62790.1"/>
    <property type="molecule type" value="Genomic_DNA"/>
</dbReference>
<proteinExistence type="inferred from homology"/>
<evidence type="ECO:0000256" key="1">
    <source>
        <dbReference type="ARBA" id="ARBA00004571"/>
    </source>
</evidence>
<comment type="similarity">
    <text evidence="7">Belongs to the TonB-dependent receptor family.</text>
</comment>
<dbReference type="InterPro" id="IPR039426">
    <property type="entry name" value="TonB-dep_rcpt-like"/>
</dbReference>
<dbReference type="Gene3D" id="2.170.130.10">
    <property type="entry name" value="TonB-dependent receptor, plug domain"/>
    <property type="match status" value="1"/>
</dbReference>
<keyword evidence="5 7" id="KW-0472">Membrane</keyword>
<reference evidence="9 10" key="1">
    <citation type="submission" date="2017-05" db="EMBL/GenBank/DDBJ databases">
        <authorList>
            <person name="Varghese N."/>
            <person name="Submissions S."/>
        </authorList>
    </citation>
    <scope>NUCLEOTIDE SEQUENCE [LARGE SCALE GENOMIC DNA]</scope>
    <source>
        <strain evidence="9 10">DSM 21194</strain>
    </source>
</reference>
<accession>A0A521CVT5</accession>
<dbReference type="InterPro" id="IPR023996">
    <property type="entry name" value="TonB-dep_OMP_SusC/RagA"/>
</dbReference>
<dbReference type="Gene3D" id="2.60.40.1120">
    <property type="entry name" value="Carboxypeptidase-like, regulatory domain"/>
    <property type="match status" value="1"/>
</dbReference>
<dbReference type="InterPro" id="IPR037066">
    <property type="entry name" value="Plug_dom_sf"/>
</dbReference>
<evidence type="ECO:0000256" key="3">
    <source>
        <dbReference type="ARBA" id="ARBA00022452"/>
    </source>
</evidence>
<comment type="subcellular location">
    <subcellularLocation>
        <location evidence="1 7">Cell outer membrane</location>
        <topology evidence="1 7">Multi-pass membrane protein</topology>
    </subcellularLocation>
</comment>
<name>A0A521CVT5_9BACT</name>
<keyword evidence="10" id="KW-1185">Reference proteome</keyword>
<gene>
    <name evidence="9" type="ORF">SAMN06265218_107107</name>
</gene>
<keyword evidence="6 7" id="KW-0998">Cell outer membrane</keyword>
<dbReference type="Pfam" id="PF07715">
    <property type="entry name" value="Plug"/>
    <property type="match status" value="1"/>
</dbReference>
<keyword evidence="4 7" id="KW-0812">Transmembrane</keyword>
<feature type="domain" description="Secretin/TonB short N-terminal" evidence="8">
    <location>
        <begin position="95"/>
        <end position="147"/>
    </location>
</feature>
<evidence type="ECO:0000256" key="6">
    <source>
        <dbReference type="ARBA" id="ARBA00023237"/>
    </source>
</evidence>
<dbReference type="SUPFAM" id="SSF49464">
    <property type="entry name" value="Carboxypeptidase regulatory domain-like"/>
    <property type="match status" value="1"/>
</dbReference>
<dbReference type="InterPro" id="IPR012910">
    <property type="entry name" value="Plug_dom"/>
</dbReference>
<dbReference type="SMART" id="SM00965">
    <property type="entry name" value="STN"/>
    <property type="match status" value="1"/>
</dbReference>
<evidence type="ECO:0000313" key="10">
    <source>
        <dbReference type="Proteomes" id="UP000317593"/>
    </source>
</evidence>
<dbReference type="SUPFAM" id="SSF56935">
    <property type="entry name" value="Porins"/>
    <property type="match status" value="1"/>
</dbReference>
<keyword evidence="3 7" id="KW-1134">Transmembrane beta strand</keyword>
<dbReference type="PROSITE" id="PS52016">
    <property type="entry name" value="TONB_DEPENDENT_REC_3"/>
    <property type="match status" value="1"/>
</dbReference>
<evidence type="ECO:0000256" key="4">
    <source>
        <dbReference type="ARBA" id="ARBA00022692"/>
    </source>
</evidence>
<dbReference type="OrthoDB" id="9768177at2"/>
<dbReference type="InterPro" id="IPR011662">
    <property type="entry name" value="Secretin/TonB_short_N"/>
</dbReference>
<sequence length="1152" mass="127517">MELFMRKRNQGGILRNGIEIVCFLSVFLLAVNATQAQDTPAVDNGSLYTKASVFSGVNITNSRTTPPSLNKMIMIEYQDVALKAALQDVAAKAGLQLSYSDQQVPLSKRVTLGAQSVTVNKALWTILEGTGLRFALSPNNHLVLTSRRDKFSKTVMEPIGGTVTDASTGEVLPGVNVMVKGTTTGTSTDGEGAYQLNVPSLQDTLIFSFIGYQSREVPINGRTEINVSLQSETISGEELVVTGYGVQRKSDVTGSIGMVSEADLEKQPSFNALQSLRGKVAGVNIFTNSGSPTGSNRVVIRGSGSINADTDPLYVVDGVVMQSGIEYMNPNDIESIEVLKDASATAIYGSRGANGVILVTTKRGDAVSDEVVVSYDGSFSVGRMRGRMDAMNAEEFMKVQRTGYENAPLFDDYAPGEEPTLDLSPDMEKLFDDQGNPIYDTDWQDAVTRTALSHDHQIGIQSGGENSSFGGFLNYTNNEGIILNSWMKRASAKIVYDTTPTDWLSLGTNLTVNKTWENNIEEGGGGQEIRRTMIEFAPILPVRWEDGTYTHYNDIRSLTLEGQPNPVQRALEEDRLRDRIQLFGNTYAEFQITPNLEFRTQFGIDNTNYEARTYQPTDLVSPEASVGNASISNSETTYWQNENYLTYILDSGNHSLNAVLGASWQGTDYRGDYSSVREFPNDLYRTNNIDAATDINGIPSSNAWDWTMNSYFARGSYTYDETYSVTFTSRMDGSSRFGENNKYGFFPSLGLGWTASNEDFMSDLNFIDYLKFKGSVGKTGNTEIGVYQSLSTISSGTVLIGGARQTSSSLQRLANPDLEWEKTTQYNVGMEVDLFNQVVSLEADYYYKLTDDLLLNRPIPATTGFDVVMDNVGSVSNRGVDFMLTTNNIQSSNFFWSSTLNFNYNINRVESLGAEDEDIFPGPNWVSGSQTILRVGEPIGTFYGFKRYGTWNTDEAAEAAEAGRIPGEAKRSEERQIIGHGMPDWTGSFVNQFNFGNFDFTADLQFVYGSEIMQQFLHTAEDRQALTNGISTQLYDAWTPDHQNTPIQRIRHQPLSGQNTQADSHWIVDGSYIRGNLFSLGYTLDQETSSKLGMQRMRITASLENAFVIHHPDFKGHDPEGTSWGGNPNTQNIFFYQYPKPRTFTLGVNFRF</sequence>
<evidence type="ECO:0000313" key="9">
    <source>
        <dbReference type="EMBL" id="SMO62790.1"/>
    </source>
</evidence>
<evidence type="ECO:0000259" key="8">
    <source>
        <dbReference type="SMART" id="SM00965"/>
    </source>
</evidence>
<dbReference type="Gene3D" id="2.40.170.20">
    <property type="entry name" value="TonB-dependent receptor, beta-barrel domain"/>
    <property type="match status" value="1"/>
</dbReference>
<dbReference type="Proteomes" id="UP000317593">
    <property type="component" value="Unassembled WGS sequence"/>
</dbReference>
<dbReference type="NCBIfam" id="TIGR04057">
    <property type="entry name" value="SusC_RagA_signa"/>
    <property type="match status" value="1"/>
</dbReference>
<organism evidence="9 10">
    <name type="scientific">Fodinibius sediminis</name>
    <dbReference type="NCBI Taxonomy" id="1214077"/>
    <lineage>
        <taxon>Bacteria</taxon>
        <taxon>Pseudomonadati</taxon>
        <taxon>Balneolota</taxon>
        <taxon>Balneolia</taxon>
        <taxon>Balneolales</taxon>
        <taxon>Balneolaceae</taxon>
        <taxon>Fodinibius</taxon>
    </lineage>
</organism>
<evidence type="ECO:0000256" key="7">
    <source>
        <dbReference type="PROSITE-ProRule" id="PRU01360"/>
    </source>
</evidence>
<evidence type="ECO:0000256" key="2">
    <source>
        <dbReference type="ARBA" id="ARBA00022448"/>
    </source>
</evidence>
<evidence type="ECO:0000256" key="5">
    <source>
        <dbReference type="ARBA" id="ARBA00023136"/>
    </source>
</evidence>
<dbReference type="NCBIfam" id="TIGR04056">
    <property type="entry name" value="OMP_RagA_SusC"/>
    <property type="match status" value="1"/>
</dbReference>
<dbReference type="InterPro" id="IPR036942">
    <property type="entry name" value="Beta-barrel_TonB_sf"/>
</dbReference>
<dbReference type="InterPro" id="IPR008969">
    <property type="entry name" value="CarboxyPept-like_regulatory"/>
</dbReference>